<reference evidence="3" key="1">
    <citation type="journal article" date="2019" name="Int. J. Syst. Evol. Microbiol.">
        <title>The Global Catalogue of Microorganisms (GCM) 10K type strain sequencing project: providing services to taxonomists for standard genome sequencing and annotation.</title>
        <authorList>
            <consortium name="The Broad Institute Genomics Platform"/>
            <consortium name="The Broad Institute Genome Sequencing Center for Infectious Disease"/>
            <person name="Wu L."/>
            <person name="Ma J."/>
        </authorList>
    </citation>
    <scope>NUCLEOTIDE SEQUENCE [LARGE SCALE GENOMIC DNA]</scope>
    <source>
        <strain evidence="3">CGMCC 4.7330</strain>
    </source>
</reference>
<dbReference type="Proteomes" id="UP001595696">
    <property type="component" value="Unassembled WGS sequence"/>
</dbReference>
<organism evidence="2 3">
    <name type="scientific">Nocardia jiangsuensis</name>
    <dbReference type="NCBI Taxonomy" id="1691563"/>
    <lineage>
        <taxon>Bacteria</taxon>
        <taxon>Bacillati</taxon>
        <taxon>Actinomycetota</taxon>
        <taxon>Actinomycetes</taxon>
        <taxon>Mycobacteriales</taxon>
        <taxon>Nocardiaceae</taxon>
        <taxon>Nocardia</taxon>
    </lineage>
</organism>
<proteinExistence type="predicted"/>
<sequence length="128" mass="14612">MGAKQLKIGLRVRDLDRSAALYLRLGFREIPSDDQPDLRYLTFRNTWLILSALDSHGYDNTEREQLVRTGIRGLGVVLAIPVPDLDAAYELWQAEGLPITNERESVVWARIFSGLDPDGYEVTFEQFE</sequence>
<dbReference type="Pfam" id="PF00903">
    <property type="entry name" value="Glyoxalase"/>
    <property type="match status" value="1"/>
</dbReference>
<dbReference type="InterPro" id="IPR037523">
    <property type="entry name" value="VOC_core"/>
</dbReference>
<protein>
    <submittedName>
        <fullName evidence="2">VOC family protein</fullName>
    </submittedName>
</protein>
<dbReference type="RefSeq" id="WP_378614075.1">
    <property type="nucleotide sequence ID" value="NZ_JBHSAX010000017.1"/>
</dbReference>
<gene>
    <name evidence="2" type="ORF">ACFO0B_20180</name>
</gene>
<accession>A0ABV8DWJ2</accession>
<comment type="caution">
    <text evidence="2">The sequence shown here is derived from an EMBL/GenBank/DDBJ whole genome shotgun (WGS) entry which is preliminary data.</text>
</comment>
<evidence type="ECO:0000313" key="3">
    <source>
        <dbReference type="Proteomes" id="UP001595696"/>
    </source>
</evidence>
<dbReference type="EMBL" id="JBHSAX010000017">
    <property type="protein sequence ID" value="MFC3964310.1"/>
    <property type="molecule type" value="Genomic_DNA"/>
</dbReference>
<evidence type="ECO:0000313" key="2">
    <source>
        <dbReference type="EMBL" id="MFC3964310.1"/>
    </source>
</evidence>
<dbReference type="SUPFAM" id="SSF54593">
    <property type="entry name" value="Glyoxalase/Bleomycin resistance protein/Dihydroxybiphenyl dioxygenase"/>
    <property type="match status" value="1"/>
</dbReference>
<dbReference type="Gene3D" id="3.10.180.10">
    <property type="entry name" value="2,3-Dihydroxybiphenyl 1,2-Dioxygenase, domain 1"/>
    <property type="match status" value="1"/>
</dbReference>
<name>A0ABV8DWJ2_9NOCA</name>
<feature type="domain" description="VOC" evidence="1">
    <location>
        <begin position="4"/>
        <end position="127"/>
    </location>
</feature>
<dbReference type="InterPro" id="IPR029068">
    <property type="entry name" value="Glyas_Bleomycin-R_OHBP_Dase"/>
</dbReference>
<dbReference type="InterPro" id="IPR004360">
    <property type="entry name" value="Glyas_Fos-R_dOase_dom"/>
</dbReference>
<dbReference type="CDD" id="cd06587">
    <property type="entry name" value="VOC"/>
    <property type="match status" value="1"/>
</dbReference>
<dbReference type="PROSITE" id="PS51819">
    <property type="entry name" value="VOC"/>
    <property type="match status" value="1"/>
</dbReference>
<keyword evidence="3" id="KW-1185">Reference proteome</keyword>
<evidence type="ECO:0000259" key="1">
    <source>
        <dbReference type="PROSITE" id="PS51819"/>
    </source>
</evidence>